<dbReference type="STRING" id="56110.Oscil6304_3127"/>
<dbReference type="KEGG" id="oac:Oscil6304_3127"/>
<dbReference type="AlphaFoldDB" id="K9TL07"/>
<proteinExistence type="predicted"/>
<accession>K9TL07</accession>
<protein>
    <submittedName>
        <fullName evidence="1">Uncharacterized protein</fullName>
    </submittedName>
</protein>
<gene>
    <name evidence="1" type="ORF">Oscil6304_3127</name>
</gene>
<dbReference type="Proteomes" id="UP000010367">
    <property type="component" value="Chromosome"/>
</dbReference>
<sequence>MNNISKKLLLGLGVTTEPCCPETPKSSQAGPLRFDERVQEAITRSKSLSEMVQEAIAVSKIQANQLPFALLVHIPSHLYSQAKPWIEKVNRPAEGYNVVPSDGNWFDPSHQTWIPEPILLVQAYITGDVLQQHLGTMLQGYHEMGKALGEKAIALEIRGDNNNMMLIIPCD</sequence>
<name>K9TL07_9CYAN</name>
<organism evidence="1 2">
    <name type="scientific">Oscillatoria acuminata PCC 6304</name>
    <dbReference type="NCBI Taxonomy" id="56110"/>
    <lineage>
        <taxon>Bacteria</taxon>
        <taxon>Bacillati</taxon>
        <taxon>Cyanobacteriota</taxon>
        <taxon>Cyanophyceae</taxon>
        <taxon>Oscillatoriophycideae</taxon>
        <taxon>Oscillatoriales</taxon>
        <taxon>Oscillatoriaceae</taxon>
        <taxon>Oscillatoria</taxon>
    </lineage>
</organism>
<evidence type="ECO:0000313" key="2">
    <source>
        <dbReference type="Proteomes" id="UP000010367"/>
    </source>
</evidence>
<keyword evidence="2" id="KW-1185">Reference proteome</keyword>
<dbReference type="eggNOG" id="ENOG5032SA9">
    <property type="taxonomic scope" value="Bacteria"/>
</dbReference>
<dbReference type="HOGENOM" id="CLU_133226_0_0_3"/>
<dbReference type="InParanoid" id="K9TL07"/>
<dbReference type="EMBL" id="CP003607">
    <property type="protein sequence ID" value="AFY82709.1"/>
    <property type="molecule type" value="Genomic_DNA"/>
</dbReference>
<evidence type="ECO:0000313" key="1">
    <source>
        <dbReference type="EMBL" id="AFY82709.1"/>
    </source>
</evidence>
<reference evidence="1 2" key="1">
    <citation type="submission" date="2012-06" db="EMBL/GenBank/DDBJ databases">
        <title>Finished chromosome of genome of Oscillatoria acuminata PCC 6304.</title>
        <authorList>
            <consortium name="US DOE Joint Genome Institute"/>
            <person name="Gugger M."/>
            <person name="Coursin T."/>
            <person name="Rippka R."/>
            <person name="Tandeau De Marsac N."/>
            <person name="Huntemann M."/>
            <person name="Wei C.-L."/>
            <person name="Han J."/>
            <person name="Detter J.C."/>
            <person name="Han C."/>
            <person name="Tapia R."/>
            <person name="Davenport K."/>
            <person name="Daligault H."/>
            <person name="Erkkila T."/>
            <person name="Gu W."/>
            <person name="Munk A.C.C."/>
            <person name="Teshima H."/>
            <person name="Xu Y."/>
            <person name="Chain P."/>
            <person name="Chen A."/>
            <person name="Krypides N."/>
            <person name="Mavromatis K."/>
            <person name="Markowitz V."/>
            <person name="Szeto E."/>
            <person name="Ivanova N."/>
            <person name="Mikhailova N."/>
            <person name="Ovchinnikova G."/>
            <person name="Pagani I."/>
            <person name="Pati A."/>
            <person name="Goodwin L."/>
            <person name="Peters L."/>
            <person name="Pitluck S."/>
            <person name="Woyke T."/>
            <person name="Kerfeld C."/>
        </authorList>
    </citation>
    <scope>NUCLEOTIDE SEQUENCE [LARGE SCALE GENOMIC DNA]</scope>
    <source>
        <strain evidence="1 2">PCC 6304</strain>
    </source>
</reference>